<evidence type="ECO:0000256" key="1">
    <source>
        <dbReference type="SAM" id="Phobius"/>
    </source>
</evidence>
<feature type="transmembrane region" description="Helical" evidence="1">
    <location>
        <begin position="51"/>
        <end position="69"/>
    </location>
</feature>
<sequence length="75" mass="8154">MLSIKGKIILAAIAVLFAIYPAFTMILVNSFNATSNNYFLTTMVVNFVDPTLVAISASLSGLAILVLVFKHLKDY</sequence>
<dbReference type="Proteomes" id="UP001597169">
    <property type="component" value="Unassembled WGS sequence"/>
</dbReference>
<dbReference type="RefSeq" id="WP_379293906.1">
    <property type="nucleotide sequence ID" value="NZ_JBHTKX010000004.1"/>
</dbReference>
<keyword evidence="1" id="KW-1133">Transmembrane helix</keyword>
<feature type="transmembrane region" description="Helical" evidence="1">
    <location>
        <begin position="9"/>
        <end position="31"/>
    </location>
</feature>
<protein>
    <submittedName>
        <fullName evidence="2">Uncharacterized protein</fullName>
    </submittedName>
</protein>
<proteinExistence type="predicted"/>
<evidence type="ECO:0000313" key="3">
    <source>
        <dbReference type="Proteomes" id="UP001597169"/>
    </source>
</evidence>
<name>A0ABW3Q0S2_9BACL</name>
<keyword evidence="3" id="KW-1185">Reference proteome</keyword>
<gene>
    <name evidence="2" type="ORF">ACFQ3J_21015</name>
</gene>
<comment type="caution">
    <text evidence="2">The sequence shown here is derived from an EMBL/GenBank/DDBJ whole genome shotgun (WGS) entry which is preliminary data.</text>
</comment>
<keyword evidence="1" id="KW-0812">Transmembrane</keyword>
<organism evidence="2 3">
    <name type="scientific">Paenibacillus provencensis</name>
    <dbReference type="NCBI Taxonomy" id="441151"/>
    <lineage>
        <taxon>Bacteria</taxon>
        <taxon>Bacillati</taxon>
        <taxon>Bacillota</taxon>
        <taxon>Bacilli</taxon>
        <taxon>Bacillales</taxon>
        <taxon>Paenibacillaceae</taxon>
        <taxon>Paenibacillus</taxon>
    </lineage>
</organism>
<reference evidence="3" key="1">
    <citation type="journal article" date="2019" name="Int. J. Syst. Evol. Microbiol.">
        <title>The Global Catalogue of Microorganisms (GCM) 10K type strain sequencing project: providing services to taxonomists for standard genome sequencing and annotation.</title>
        <authorList>
            <consortium name="The Broad Institute Genomics Platform"/>
            <consortium name="The Broad Institute Genome Sequencing Center for Infectious Disease"/>
            <person name="Wu L."/>
            <person name="Ma J."/>
        </authorList>
    </citation>
    <scope>NUCLEOTIDE SEQUENCE [LARGE SCALE GENOMIC DNA]</scope>
    <source>
        <strain evidence="3">CCUG 53519</strain>
    </source>
</reference>
<accession>A0ABW3Q0S2</accession>
<evidence type="ECO:0000313" key="2">
    <source>
        <dbReference type="EMBL" id="MFD1130628.1"/>
    </source>
</evidence>
<keyword evidence="1" id="KW-0472">Membrane</keyword>
<dbReference type="EMBL" id="JBHTKX010000004">
    <property type="protein sequence ID" value="MFD1130628.1"/>
    <property type="molecule type" value="Genomic_DNA"/>
</dbReference>